<dbReference type="GO" id="GO:0016787">
    <property type="term" value="F:hydrolase activity"/>
    <property type="evidence" value="ECO:0007669"/>
    <property type="project" value="UniProtKB-KW"/>
</dbReference>
<feature type="domain" description="Glycosyl-hydrolase 97 C-terminal oligomerisation" evidence="6">
    <location>
        <begin position="632"/>
        <end position="732"/>
    </location>
</feature>
<dbReference type="Pfam" id="PF14509">
    <property type="entry name" value="GH97_C"/>
    <property type="match status" value="1"/>
</dbReference>
<dbReference type="AlphaFoldDB" id="A0A2T5C6R3"/>
<dbReference type="InterPro" id="IPR017853">
    <property type="entry name" value="GH"/>
</dbReference>
<evidence type="ECO:0000256" key="1">
    <source>
        <dbReference type="ARBA" id="ARBA00001913"/>
    </source>
</evidence>
<organism evidence="7 8">
    <name type="scientific">Mangrovibacterium marinum</name>
    <dbReference type="NCBI Taxonomy" id="1639118"/>
    <lineage>
        <taxon>Bacteria</taxon>
        <taxon>Pseudomonadati</taxon>
        <taxon>Bacteroidota</taxon>
        <taxon>Bacteroidia</taxon>
        <taxon>Marinilabiliales</taxon>
        <taxon>Prolixibacteraceae</taxon>
        <taxon>Mangrovibacterium</taxon>
    </lineage>
</organism>
<name>A0A2T5C6R3_9BACT</name>
<comment type="subunit">
    <text evidence="2">Monomer.</text>
</comment>
<dbReference type="Pfam" id="PF14508">
    <property type="entry name" value="GH97_N"/>
    <property type="match status" value="1"/>
</dbReference>
<protein>
    <submittedName>
        <fullName evidence="7">Glycosyl hydrolase family 97</fullName>
    </submittedName>
</protein>
<keyword evidence="3" id="KW-0106">Calcium</keyword>
<dbReference type="PANTHER" id="PTHR35803">
    <property type="entry name" value="GLUCAN 1,4-ALPHA-GLUCOSIDASE SUSB-RELATED"/>
    <property type="match status" value="1"/>
</dbReference>
<dbReference type="PANTHER" id="PTHR35803:SF1">
    <property type="entry name" value="GLUCAN 1,4-ALPHA-GLUCOSIDASE SUSB"/>
    <property type="match status" value="1"/>
</dbReference>
<dbReference type="EMBL" id="QAAD01000001">
    <property type="protein sequence ID" value="PTN10631.1"/>
    <property type="molecule type" value="Genomic_DNA"/>
</dbReference>
<evidence type="ECO:0000256" key="2">
    <source>
        <dbReference type="ARBA" id="ARBA00011245"/>
    </source>
</evidence>
<keyword evidence="8" id="KW-1185">Reference proteome</keyword>
<dbReference type="InterPro" id="IPR013785">
    <property type="entry name" value="Aldolase_TIM"/>
</dbReference>
<dbReference type="InterPro" id="IPR014718">
    <property type="entry name" value="GH-type_carb-bd"/>
</dbReference>
<evidence type="ECO:0000313" key="7">
    <source>
        <dbReference type="EMBL" id="PTN10631.1"/>
    </source>
</evidence>
<dbReference type="Pfam" id="PF10566">
    <property type="entry name" value="Glyco_hydro_97"/>
    <property type="match status" value="1"/>
</dbReference>
<keyword evidence="7" id="KW-0378">Hydrolase</keyword>
<evidence type="ECO:0000259" key="5">
    <source>
        <dbReference type="Pfam" id="PF14508"/>
    </source>
</evidence>
<dbReference type="GO" id="GO:0030246">
    <property type="term" value="F:carbohydrate binding"/>
    <property type="evidence" value="ECO:0007669"/>
    <property type="project" value="InterPro"/>
</dbReference>
<proteinExistence type="predicted"/>
<comment type="cofactor">
    <cofactor evidence="1">
        <name>Ca(2+)</name>
        <dbReference type="ChEBI" id="CHEBI:29108"/>
    </cofactor>
</comment>
<reference evidence="7 8" key="1">
    <citation type="submission" date="2018-04" db="EMBL/GenBank/DDBJ databases">
        <title>Genomic Encyclopedia of Archaeal and Bacterial Type Strains, Phase II (KMG-II): from individual species to whole genera.</title>
        <authorList>
            <person name="Goeker M."/>
        </authorList>
    </citation>
    <scope>NUCLEOTIDE SEQUENCE [LARGE SCALE GENOMIC DNA]</scope>
    <source>
        <strain evidence="7 8">DSM 28823</strain>
    </source>
</reference>
<dbReference type="SUPFAM" id="SSF51445">
    <property type="entry name" value="(Trans)glycosidases"/>
    <property type="match status" value="1"/>
</dbReference>
<evidence type="ECO:0000259" key="4">
    <source>
        <dbReference type="Pfam" id="PF10566"/>
    </source>
</evidence>
<evidence type="ECO:0000313" key="8">
    <source>
        <dbReference type="Proteomes" id="UP000243525"/>
    </source>
</evidence>
<comment type="caution">
    <text evidence="7">The sequence shown here is derived from an EMBL/GenBank/DDBJ whole genome shotgun (WGS) entry which is preliminary data.</text>
</comment>
<dbReference type="Gene3D" id="3.20.20.70">
    <property type="entry name" value="Aldolase class I"/>
    <property type="match status" value="1"/>
</dbReference>
<sequence length="736" mass="83712">MFANTFELKFAGKDLRFGYLAPSKSSWIQFLHIMMKHLLLFIAFTLAVAASRAGTVVSPNGDFQLSFSLNGKGTPVYELRYKGKTLIGESAMGVDIHAGYNLKQNFELVAQQTDSKDELWQPVMGEQKEIRNHYNEYLVQLKQDSTGFRMDIRFRLFDDGLGFRYEFPVQPILRHFIIKKEYTQFKLGEDYKAFWMPGDFDSNEYPTNTSKLSEIRGMMDQAKNEGLACQSFADGLAVQTPLMLKSPEGVYVNIHEAALVNYPAMVLNVDDKDFVLSAQLAPDYEGNKAYLQTGSVSPWRTIVASDDARDILASNLILNLNEPCIYSDTSWIKPCKYIGVWWEYFTGGGSTWAYTDELNIRIGQTDYTKLKPNGHHGANTEHVKEYIDFAAANGFDAVLVEGWNEGWEDNWAYMKEHIYSFTKAYPDFDVEELHRYAAAKGVKIIMHHETTSSVLDYERQMNDAFQFMVDHGYSAVKTGYVGKIIPRGEHHDGQWMVNHYLNVVKTAADYKIMVNSHEAVRPTGLHRTYPNWIAQESARGTEFESFNGNRPDHTTILPFTRLMGGPMDYTPGIFEGDLSVYGNNKAKLSTTLTKQLALYVTMYSPLQMAADLIENYRKYPDAFRFIKEVEVDWDETHILEAEPGDYITIARKAKGKDAWFVGGITDENAREAKVDFSFLPKGRKYRATIYADAKDADYQTNPKAYTIRTVKVNSKTVLKQRLARSGGFAISLFPAD</sequence>
<dbReference type="FunFam" id="3.20.20.70:FF:000220">
    <property type="entry name" value="Glucan 1,4-alpha-glucosidase SusB"/>
    <property type="match status" value="1"/>
</dbReference>
<gene>
    <name evidence="7" type="ORF">C8N47_101281</name>
</gene>
<dbReference type="InterPro" id="IPR019563">
    <property type="entry name" value="GH97_catalytic"/>
</dbReference>
<feature type="domain" description="Glycosyl-hydrolase 97 N-terminal" evidence="5">
    <location>
        <begin position="56"/>
        <end position="323"/>
    </location>
</feature>
<evidence type="ECO:0000259" key="6">
    <source>
        <dbReference type="Pfam" id="PF14509"/>
    </source>
</evidence>
<dbReference type="InterPro" id="IPR029486">
    <property type="entry name" value="GH97_N"/>
</dbReference>
<evidence type="ECO:0000256" key="3">
    <source>
        <dbReference type="ARBA" id="ARBA00022837"/>
    </source>
</evidence>
<accession>A0A2T5C6R3</accession>
<dbReference type="Gene3D" id="2.70.98.10">
    <property type="match status" value="1"/>
</dbReference>
<feature type="domain" description="Glycosyl-hydrolase 97 catalytic" evidence="4">
    <location>
        <begin position="349"/>
        <end position="538"/>
    </location>
</feature>
<dbReference type="InterPro" id="IPR029483">
    <property type="entry name" value="GH97_C"/>
</dbReference>
<dbReference type="Proteomes" id="UP000243525">
    <property type="component" value="Unassembled WGS sequence"/>
</dbReference>
<dbReference type="InterPro" id="IPR052720">
    <property type="entry name" value="Glycosyl_hydrolase_97"/>
</dbReference>